<feature type="region of interest" description="Disordered" evidence="2">
    <location>
        <begin position="21"/>
        <end position="41"/>
    </location>
</feature>
<proteinExistence type="predicted"/>
<dbReference type="PANTHER" id="PTHR10696:SF54">
    <property type="entry name" value="FAMILY OXIDOREDUCTASE, PUTATIVE (AFU_ORTHOLOGUE AFUA_4G13850)-RELATED"/>
    <property type="match status" value="1"/>
</dbReference>
<protein>
    <recommendedName>
        <fullName evidence="3">TauD/TfdA-like domain-containing protein</fullName>
    </recommendedName>
</protein>
<dbReference type="InterPro" id="IPR003819">
    <property type="entry name" value="TauD/TfdA-like"/>
</dbReference>
<dbReference type="AlphaFoldDB" id="A0A0C3AIB0"/>
<dbReference type="InterPro" id="IPR042098">
    <property type="entry name" value="TauD-like_sf"/>
</dbReference>
<dbReference type="HOGENOM" id="CLU_041041_0_0_1"/>
<evidence type="ECO:0000313" key="5">
    <source>
        <dbReference type="Proteomes" id="UP000054166"/>
    </source>
</evidence>
<sequence length="420" mass="47182">MATVTITQITDSLQQQLNISAQGGRDKWSTATDNQKQPDIEYHPDRAKWKARTARRLEADPSLPDTALPEGFPQKLDSPLVWEGKDWKDEKEWVYQLKAAEIKEIGDAVKHFHGLDKPLGFISPSTFPLPTLGPVLSSIARELHTGRGFSVLRGIPVTSYSRADNILIYAGVSSYVGGLRGLQDKNGGVLAHIKDLSRTHPAESIGAPAYTTDRQVFHTDAGDIISLFALETAAEGGVSKISSSWRVYNDLAQNRHDLIDTLSKPWPFDGFGGDPPYTTRPLLFHVDGKIVIQYARRLFTGFQGLPRSRDIPSITEAQAEALDTLHFLAEKYALHLDFQKGDIQYINNLSIFHARDGFRDDADHTRHLLRLWLRNEELAWSLPEALEPNWKRLYYSVTPEEQRFPLEAEIRSASKGGVKY</sequence>
<keyword evidence="5" id="KW-1185">Reference proteome</keyword>
<gene>
    <name evidence="4" type="ORF">PILCRDRAFT_829036</name>
</gene>
<evidence type="ECO:0000256" key="1">
    <source>
        <dbReference type="ARBA" id="ARBA00023002"/>
    </source>
</evidence>
<evidence type="ECO:0000256" key="2">
    <source>
        <dbReference type="SAM" id="MobiDB-lite"/>
    </source>
</evidence>
<dbReference type="Proteomes" id="UP000054166">
    <property type="component" value="Unassembled WGS sequence"/>
</dbReference>
<dbReference type="InParanoid" id="A0A0C3AIB0"/>
<feature type="domain" description="TauD/TfdA-like" evidence="3">
    <location>
        <begin position="117"/>
        <end position="372"/>
    </location>
</feature>
<accession>A0A0C3AIB0</accession>
<dbReference type="STRING" id="765440.A0A0C3AIB0"/>
<reference evidence="4 5" key="1">
    <citation type="submission" date="2014-04" db="EMBL/GenBank/DDBJ databases">
        <authorList>
            <consortium name="DOE Joint Genome Institute"/>
            <person name="Kuo A."/>
            <person name="Tarkka M."/>
            <person name="Buscot F."/>
            <person name="Kohler A."/>
            <person name="Nagy L.G."/>
            <person name="Floudas D."/>
            <person name="Copeland A."/>
            <person name="Barry K.W."/>
            <person name="Cichocki N."/>
            <person name="Veneault-Fourrey C."/>
            <person name="LaButti K."/>
            <person name="Lindquist E.A."/>
            <person name="Lipzen A."/>
            <person name="Lundell T."/>
            <person name="Morin E."/>
            <person name="Murat C."/>
            <person name="Sun H."/>
            <person name="Tunlid A."/>
            <person name="Henrissat B."/>
            <person name="Grigoriev I.V."/>
            <person name="Hibbett D.S."/>
            <person name="Martin F."/>
            <person name="Nordberg H.P."/>
            <person name="Cantor M.N."/>
            <person name="Hua S.X."/>
        </authorList>
    </citation>
    <scope>NUCLEOTIDE SEQUENCE [LARGE SCALE GENOMIC DNA]</scope>
    <source>
        <strain evidence="4 5">F 1598</strain>
    </source>
</reference>
<keyword evidence="1" id="KW-0560">Oxidoreductase</keyword>
<dbReference type="EMBL" id="KN833079">
    <property type="protein sequence ID" value="KIM73553.1"/>
    <property type="molecule type" value="Genomic_DNA"/>
</dbReference>
<dbReference type="GO" id="GO:0016491">
    <property type="term" value="F:oxidoreductase activity"/>
    <property type="evidence" value="ECO:0007669"/>
    <property type="project" value="UniProtKB-KW"/>
</dbReference>
<dbReference type="InterPro" id="IPR050411">
    <property type="entry name" value="AlphaKG_dependent_hydroxylases"/>
</dbReference>
<dbReference type="OrthoDB" id="272271at2759"/>
<dbReference type="PANTHER" id="PTHR10696">
    <property type="entry name" value="GAMMA-BUTYROBETAINE HYDROXYLASE-RELATED"/>
    <property type="match status" value="1"/>
</dbReference>
<evidence type="ECO:0000313" key="4">
    <source>
        <dbReference type="EMBL" id="KIM73553.1"/>
    </source>
</evidence>
<reference evidence="5" key="2">
    <citation type="submission" date="2015-01" db="EMBL/GenBank/DDBJ databases">
        <title>Evolutionary Origins and Diversification of the Mycorrhizal Mutualists.</title>
        <authorList>
            <consortium name="DOE Joint Genome Institute"/>
            <consortium name="Mycorrhizal Genomics Consortium"/>
            <person name="Kohler A."/>
            <person name="Kuo A."/>
            <person name="Nagy L.G."/>
            <person name="Floudas D."/>
            <person name="Copeland A."/>
            <person name="Barry K.W."/>
            <person name="Cichocki N."/>
            <person name="Veneault-Fourrey C."/>
            <person name="LaButti K."/>
            <person name="Lindquist E.A."/>
            <person name="Lipzen A."/>
            <person name="Lundell T."/>
            <person name="Morin E."/>
            <person name="Murat C."/>
            <person name="Riley R."/>
            <person name="Ohm R."/>
            <person name="Sun H."/>
            <person name="Tunlid A."/>
            <person name="Henrissat B."/>
            <person name="Grigoriev I.V."/>
            <person name="Hibbett D.S."/>
            <person name="Martin F."/>
        </authorList>
    </citation>
    <scope>NUCLEOTIDE SEQUENCE [LARGE SCALE GENOMIC DNA]</scope>
    <source>
        <strain evidence="5">F 1598</strain>
    </source>
</reference>
<dbReference type="SUPFAM" id="SSF51197">
    <property type="entry name" value="Clavaminate synthase-like"/>
    <property type="match status" value="1"/>
</dbReference>
<evidence type="ECO:0000259" key="3">
    <source>
        <dbReference type="Pfam" id="PF02668"/>
    </source>
</evidence>
<organism evidence="4 5">
    <name type="scientific">Piloderma croceum (strain F 1598)</name>
    <dbReference type="NCBI Taxonomy" id="765440"/>
    <lineage>
        <taxon>Eukaryota</taxon>
        <taxon>Fungi</taxon>
        <taxon>Dikarya</taxon>
        <taxon>Basidiomycota</taxon>
        <taxon>Agaricomycotina</taxon>
        <taxon>Agaricomycetes</taxon>
        <taxon>Agaricomycetidae</taxon>
        <taxon>Atheliales</taxon>
        <taxon>Atheliaceae</taxon>
        <taxon>Piloderma</taxon>
    </lineage>
</organism>
<dbReference type="FunFam" id="3.60.130.10:FF:000011">
    <property type="entry name" value="Taurine catabolism dioxygenase TauD"/>
    <property type="match status" value="1"/>
</dbReference>
<dbReference type="Gene3D" id="3.60.130.10">
    <property type="entry name" value="Clavaminate synthase-like"/>
    <property type="match status" value="1"/>
</dbReference>
<dbReference type="Pfam" id="PF02668">
    <property type="entry name" value="TauD"/>
    <property type="match status" value="1"/>
</dbReference>
<name>A0A0C3AIB0_PILCF</name>